<gene>
    <name evidence="1" type="ORF">JL811_18250</name>
</gene>
<accession>A0A8K0VF79</accession>
<keyword evidence="2" id="KW-1185">Reference proteome</keyword>
<name>A0A8K0VF79_9RHOB</name>
<dbReference type="InterPro" id="IPR007375">
    <property type="entry name" value="SoxG"/>
</dbReference>
<dbReference type="Gene3D" id="3.30.1360.120">
    <property type="entry name" value="Probable tRNA modification gtpase trme, domain 1"/>
    <property type="match status" value="1"/>
</dbReference>
<dbReference type="AlphaFoldDB" id="A0A8K0VF79"/>
<evidence type="ECO:0000313" key="2">
    <source>
        <dbReference type="Proteomes" id="UP000648908"/>
    </source>
</evidence>
<proteinExistence type="predicted"/>
<evidence type="ECO:0000313" key="1">
    <source>
        <dbReference type="EMBL" id="MBL4919168.1"/>
    </source>
</evidence>
<dbReference type="EMBL" id="JAESVN010000013">
    <property type="protein sequence ID" value="MBL4919168.1"/>
    <property type="molecule type" value="Genomic_DNA"/>
</dbReference>
<dbReference type="RefSeq" id="WP_202690143.1">
    <property type="nucleotide sequence ID" value="NZ_JAESVN010000013.1"/>
</dbReference>
<protein>
    <submittedName>
        <fullName evidence="1">Sarcosine oxidase subunit gamma</fullName>
    </submittedName>
</protein>
<dbReference type="InterPro" id="IPR027266">
    <property type="entry name" value="TrmE/GcvT-like"/>
</dbReference>
<dbReference type="Pfam" id="PF04268">
    <property type="entry name" value="SoxG"/>
    <property type="match status" value="1"/>
</dbReference>
<comment type="caution">
    <text evidence="1">The sequence shown here is derived from an EMBL/GenBank/DDBJ whole genome shotgun (WGS) entry which is preliminary data.</text>
</comment>
<dbReference type="Proteomes" id="UP000648908">
    <property type="component" value="Unassembled WGS sequence"/>
</dbReference>
<sequence length="184" mass="19544">MSEPQSALGNPVFEGFATVREIGPIGMITLRATLSAPVLAKALAGVGLALPAQRRILRQGARAAGWMSSDELLILLPHSEVPEVLASLSKALQGEHHLLADISDARAVFRIEGVKAGQVLAKLCPVDLDRLEPGELRRSRAAQVACAFWAEDDGFTLISFRSVAGYVMGLLTHSAQTGSELYSA</sequence>
<organism evidence="1 2">
    <name type="scientific">Szabonella alba</name>
    <dbReference type="NCBI Taxonomy" id="2804194"/>
    <lineage>
        <taxon>Bacteria</taxon>
        <taxon>Pseudomonadati</taxon>
        <taxon>Pseudomonadota</taxon>
        <taxon>Alphaproteobacteria</taxon>
        <taxon>Rhodobacterales</taxon>
        <taxon>Paracoccaceae</taxon>
        <taxon>Szabonella</taxon>
    </lineage>
</organism>
<dbReference type="SUPFAM" id="SSF103025">
    <property type="entry name" value="Folate-binding domain"/>
    <property type="match status" value="1"/>
</dbReference>
<reference evidence="1" key="1">
    <citation type="submission" date="2021-01" db="EMBL/GenBank/DDBJ databases">
        <title>Tabrizicola alba sp. nov. a motile alkaliphilic bacterium isolated from a soda lake.</title>
        <authorList>
            <person name="Szuroczki S."/>
            <person name="Abbaszade G."/>
            <person name="Schumann P."/>
            <person name="Toth E."/>
        </authorList>
    </citation>
    <scope>NUCLEOTIDE SEQUENCE</scope>
    <source>
        <strain evidence="1">DMG-N-6</strain>
    </source>
</reference>
<dbReference type="Gene3D" id="3.30.70.1520">
    <property type="entry name" value="Heterotetrameric sarcosine oxidase"/>
    <property type="match status" value="1"/>
</dbReference>